<evidence type="ECO:0000313" key="1">
    <source>
        <dbReference type="EMBL" id="VBB39960.1"/>
    </source>
</evidence>
<name>A0A652ZVZ3_9SPIR</name>
<dbReference type="AlphaFoldDB" id="A0A652ZVZ3"/>
<reference evidence="1" key="1">
    <citation type="submission" date="2018-07" db="EMBL/GenBank/DDBJ databases">
        <authorList>
            <consortium name="Genoscope - CEA"/>
            <person name="William W."/>
        </authorList>
    </citation>
    <scope>NUCLEOTIDE SEQUENCE</scope>
    <source>
        <strain evidence="1">IK1</strain>
    </source>
</reference>
<accession>A0A652ZVZ3</accession>
<gene>
    <name evidence="1" type="ORF">TRIP_E230143</name>
</gene>
<organism evidence="1">
    <name type="scientific">uncultured Spirochaetota bacterium</name>
    <dbReference type="NCBI Taxonomy" id="460511"/>
    <lineage>
        <taxon>Bacteria</taxon>
        <taxon>Pseudomonadati</taxon>
        <taxon>Spirochaetota</taxon>
        <taxon>environmental samples</taxon>
    </lineage>
</organism>
<proteinExistence type="predicted"/>
<protein>
    <submittedName>
        <fullName evidence="1">Uncharacterized protein</fullName>
    </submittedName>
</protein>
<dbReference type="EMBL" id="UPXP01000016">
    <property type="protein sequence ID" value="VBB39960.1"/>
    <property type="molecule type" value="Genomic_DNA"/>
</dbReference>
<sequence>MNTRRAVPYVRAKKKYLNPHPLTPSRFNKLSYTTHRVPARRTCKRSVYYYSFPAFRVKNR</sequence>